<keyword evidence="3" id="KW-1185">Reference proteome</keyword>
<evidence type="ECO:0000313" key="2">
    <source>
        <dbReference type="EMBL" id="KAK3580123.1"/>
    </source>
</evidence>
<comment type="caution">
    <text evidence="2">The sequence shown here is derived from an EMBL/GenBank/DDBJ whole genome shotgun (WGS) entry which is preliminary data.</text>
</comment>
<protein>
    <submittedName>
        <fullName evidence="2">Uncharacterized protein</fullName>
    </submittedName>
</protein>
<reference evidence="2" key="2">
    <citation type="journal article" date="2021" name="Genome Biol. Evol.">
        <title>Developing a high-quality reference genome for a parasitic bivalve with doubly uniparental inheritance (Bivalvia: Unionida).</title>
        <authorList>
            <person name="Smith C.H."/>
        </authorList>
    </citation>
    <scope>NUCLEOTIDE SEQUENCE</scope>
    <source>
        <strain evidence="2">CHS0354</strain>
        <tissue evidence="2">Mantle</tissue>
    </source>
</reference>
<feature type="region of interest" description="Disordered" evidence="1">
    <location>
        <begin position="31"/>
        <end position="104"/>
    </location>
</feature>
<accession>A0AAE0VJ08</accession>
<dbReference type="EMBL" id="JAEAOA010001989">
    <property type="protein sequence ID" value="KAK3580123.1"/>
    <property type="molecule type" value="Genomic_DNA"/>
</dbReference>
<gene>
    <name evidence="2" type="ORF">CHS0354_034063</name>
</gene>
<evidence type="ECO:0000313" key="3">
    <source>
        <dbReference type="Proteomes" id="UP001195483"/>
    </source>
</evidence>
<evidence type="ECO:0000256" key="1">
    <source>
        <dbReference type="SAM" id="MobiDB-lite"/>
    </source>
</evidence>
<sequence length="104" mass="11281">MPIHRRDPTTARHGDFCLLCFHPGPVRPSLDNLDPLGSPEGPILMPSLARTPDRHRAPRSRAPALKPSNDPGFQVAGLQEHATTPSPTPASKKYTPLIKKGAYS</sequence>
<dbReference type="AlphaFoldDB" id="A0AAE0VJ08"/>
<name>A0AAE0VJ08_9BIVA</name>
<dbReference type="Proteomes" id="UP001195483">
    <property type="component" value="Unassembled WGS sequence"/>
</dbReference>
<reference evidence="2" key="3">
    <citation type="submission" date="2023-05" db="EMBL/GenBank/DDBJ databases">
        <authorList>
            <person name="Smith C.H."/>
        </authorList>
    </citation>
    <scope>NUCLEOTIDE SEQUENCE</scope>
    <source>
        <strain evidence="2">CHS0354</strain>
        <tissue evidence="2">Mantle</tissue>
    </source>
</reference>
<proteinExistence type="predicted"/>
<reference evidence="2" key="1">
    <citation type="journal article" date="2021" name="Genome Biol. Evol.">
        <title>A High-Quality Reference Genome for a Parasitic Bivalve with Doubly Uniparental Inheritance (Bivalvia: Unionida).</title>
        <authorList>
            <person name="Smith C.H."/>
        </authorList>
    </citation>
    <scope>NUCLEOTIDE SEQUENCE</scope>
    <source>
        <strain evidence="2">CHS0354</strain>
    </source>
</reference>
<organism evidence="2 3">
    <name type="scientific">Potamilus streckersoni</name>
    <dbReference type="NCBI Taxonomy" id="2493646"/>
    <lineage>
        <taxon>Eukaryota</taxon>
        <taxon>Metazoa</taxon>
        <taxon>Spiralia</taxon>
        <taxon>Lophotrochozoa</taxon>
        <taxon>Mollusca</taxon>
        <taxon>Bivalvia</taxon>
        <taxon>Autobranchia</taxon>
        <taxon>Heteroconchia</taxon>
        <taxon>Palaeoheterodonta</taxon>
        <taxon>Unionida</taxon>
        <taxon>Unionoidea</taxon>
        <taxon>Unionidae</taxon>
        <taxon>Ambleminae</taxon>
        <taxon>Lampsilini</taxon>
        <taxon>Potamilus</taxon>
    </lineage>
</organism>